<evidence type="ECO:0000313" key="8">
    <source>
        <dbReference type="EMBL" id="BDG06460.1"/>
    </source>
</evidence>
<dbReference type="InterPro" id="IPR002197">
    <property type="entry name" value="HTH_Fis"/>
</dbReference>
<keyword evidence="9" id="KW-1185">Reference proteome</keyword>
<dbReference type="PANTHER" id="PTHR48111:SF1">
    <property type="entry name" value="TWO-COMPONENT RESPONSE REGULATOR ORR33"/>
    <property type="match status" value="1"/>
</dbReference>
<keyword evidence="5" id="KW-0804">Transcription</keyword>
<dbReference type="PANTHER" id="PTHR48111">
    <property type="entry name" value="REGULATOR OF RPOS"/>
    <property type="match status" value="1"/>
</dbReference>
<evidence type="ECO:0000256" key="2">
    <source>
        <dbReference type="ARBA" id="ARBA00023012"/>
    </source>
</evidence>
<dbReference type="InterPro" id="IPR001789">
    <property type="entry name" value="Sig_transdc_resp-reg_receiver"/>
</dbReference>
<sequence>MTTTTSEVTHETLPSILLVDDDEVLRERLATAIRARGYEVRTAGSADEAMREATRESPEMAVLDLRMPGGSGLEILRELRKQDPSTRVLMLTGYGSISTAVEAVREGAVGYLPKPADADEILAALNGTNTAKEKGIETPSLARAEWEHIQRVLTDCGGNISEAARRLGIHRRSLQRKLHKYPPAR</sequence>
<organism evidence="8 9">
    <name type="scientific">Anaeromyxobacter oryzae</name>
    <dbReference type="NCBI Taxonomy" id="2918170"/>
    <lineage>
        <taxon>Bacteria</taxon>
        <taxon>Pseudomonadati</taxon>
        <taxon>Myxococcota</taxon>
        <taxon>Myxococcia</taxon>
        <taxon>Myxococcales</taxon>
        <taxon>Cystobacterineae</taxon>
        <taxon>Anaeromyxobacteraceae</taxon>
        <taxon>Anaeromyxobacter</taxon>
    </lineage>
</organism>
<dbReference type="Gene3D" id="1.10.10.60">
    <property type="entry name" value="Homeodomain-like"/>
    <property type="match status" value="1"/>
</dbReference>
<dbReference type="InterPro" id="IPR009057">
    <property type="entry name" value="Homeodomain-like_sf"/>
</dbReference>
<dbReference type="CDD" id="cd17563">
    <property type="entry name" value="REC_RegA-like"/>
    <property type="match status" value="1"/>
</dbReference>
<dbReference type="Pfam" id="PF00072">
    <property type="entry name" value="Response_reg"/>
    <property type="match status" value="1"/>
</dbReference>
<feature type="modified residue" description="4-aspartylphosphate" evidence="6">
    <location>
        <position position="64"/>
    </location>
</feature>
<dbReference type="PROSITE" id="PS50110">
    <property type="entry name" value="RESPONSE_REGULATORY"/>
    <property type="match status" value="1"/>
</dbReference>
<dbReference type="SUPFAM" id="SSF46689">
    <property type="entry name" value="Homeodomain-like"/>
    <property type="match status" value="1"/>
</dbReference>
<evidence type="ECO:0000256" key="3">
    <source>
        <dbReference type="ARBA" id="ARBA00023015"/>
    </source>
</evidence>
<dbReference type="GO" id="GO:0003677">
    <property type="term" value="F:DNA binding"/>
    <property type="evidence" value="ECO:0007669"/>
    <property type="project" value="UniProtKB-KW"/>
</dbReference>
<dbReference type="SMART" id="SM00448">
    <property type="entry name" value="REC"/>
    <property type="match status" value="1"/>
</dbReference>
<protein>
    <submittedName>
        <fullName evidence="8">DNA-binding response regulator</fullName>
    </submittedName>
</protein>
<dbReference type="EMBL" id="AP025591">
    <property type="protein sequence ID" value="BDG06460.1"/>
    <property type="molecule type" value="Genomic_DNA"/>
</dbReference>
<evidence type="ECO:0000256" key="4">
    <source>
        <dbReference type="ARBA" id="ARBA00023125"/>
    </source>
</evidence>
<dbReference type="InterPro" id="IPR039420">
    <property type="entry name" value="WalR-like"/>
</dbReference>
<reference evidence="9" key="1">
    <citation type="journal article" date="2022" name="Int. J. Syst. Evol. Microbiol.">
        <title>Anaeromyxobacter oryzae sp. nov., Anaeromyxobacter diazotrophicus sp. nov. and Anaeromyxobacter paludicola sp. nov., isolated from paddy soils.</title>
        <authorList>
            <person name="Itoh H."/>
            <person name="Xu Z."/>
            <person name="Mise K."/>
            <person name="Masuda Y."/>
            <person name="Ushijima N."/>
            <person name="Hayakawa C."/>
            <person name="Shiratori Y."/>
            <person name="Senoo K."/>
        </authorList>
    </citation>
    <scope>NUCLEOTIDE SEQUENCE [LARGE SCALE GENOMIC DNA]</scope>
    <source>
        <strain evidence="9">Red232</strain>
    </source>
</reference>
<evidence type="ECO:0000256" key="6">
    <source>
        <dbReference type="PROSITE-ProRule" id="PRU00169"/>
    </source>
</evidence>
<evidence type="ECO:0000256" key="1">
    <source>
        <dbReference type="ARBA" id="ARBA00022553"/>
    </source>
</evidence>
<evidence type="ECO:0000256" key="5">
    <source>
        <dbReference type="ARBA" id="ARBA00023163"/>
    </source>
</evidence>
<dbReference type="InterPro" id="IPR011006">
    <property type="entry name" value="CheY-like_superfamily"/>
</dbReference>
<feature type="domain" description="Response regulatory" evidence="7">
    <location>
        <begin position="15"/>
        <end position="129"/>
    </location>
</feature>
<dbReference type="PRINTS" id="PR01590">
    <property type="entry name" value="HTHFIS"/>
</dbReference>
<evidence type="ECO:0000259" key="7">
    <source>
        <dbReference type="PROSITE" id="PS50110"/>
    </source>
</evidence>
<evidence type="ECO:0000313" key="9">
    <source>
        <dbReference type="Proteomes" id="UP001162891"/>
    </source>
</evidence>
<keyword evidence="3" id="KW-0805">Transcription regulation</keyword>
<keyword evidence="4 8" id="KW-0238">DNA-binding</keyword>
<gene>
    <name evidence="8" type="ORF">AMOR_54560</name>
</gene>
<proteinExistence type="predicted"/>
<keyword evidence="2" id="KW-0902">Two-component regulatory system</keyword>
<dbReference type="Gene3D" id="3.40.50.2300">
    <property type="match status" value="1"/>
</dbReference>
<name>A0ABM7X3T2_9BACT</name>
<accession>A0ABM7X3T2</accession>
<dbReference type="RefSeq" id="WP_248356423.1">
    <property type="nucleotide sequence ID" value="NZ_AP025591.1"/>
</dbReference>
<dbReference type="Pfam" id="PF02954">
    <property type="entry name" value="HTH_8"/>
    <property type="match status" value="1"/>
</dbReference>
<dbReference type="SUPFAM" id="SSF52172">
    <property type="entry name" value="CheY-like"/>
    <property type="match status" value="1"/>
</dbReference>
<dbReference type="Proteomes" id="UP001162891">
    <property type="component" value="Chromosome"/>
</dbReference>
<keyword evidence="1 6" id="KW-0597">Phosphoprotein</keyword>